<keyword evidence="6" id="KW-0812">Transmembrane</keyword>
<sequence length="110" mass="12327">MKKKVVSILLVILCGALFWGERTEAVNYDSEIALQFKEDVKGKSKTSNTTSKTNETNKKNEEKSYPNTASGFFPKTGSVVNTLFVIIGLIVALVSITLLIFRFRHISKKR</sequence>
<dbReference type="Pfam" id="PF00746">
    <property type="entry name" value="Gram_pos_anchor"/>
    <property type="match status" value="1"/>
</dbReference>
<organism evidence="9 10">
    <name type="scientific">Candidatus Enterococcus mansonii</name>
    <dbReference type="NCBI Taxonomy" id="1834181"/>
    <lineage>
        <taxon>Bacteria</taxon>
        <taxon>Bacillati</taxon>
        <taxon>Bacillota</taxon>
        <taxon>Bacilli</taxon>
        <taxon>Lactobacillales</taxon>
        <taxon>Enterococcaceae</taxon>
        <taxon>Enterococcus</taxon>
    </lineage>
</organism>
<dbReference type="EMBL" id="NGLE02000001">
    <property type="protein sequence ID" value="MEI5995559.1"/>
    <property type="molecule type" value="Genomic_DNA"/>
</dbReference>
<evidence type="ECO:0000259" key="8">
    <source>
        <dbReference type="Pfam" id="PF00746"/>
    </source>
</evidence>
<feature type="signal peptide" evidence="7">
    <location>
        <begin position="1"/>
        <end position="19"/>
    </location>
</feature>
<keyword evidence="3 7" id="KW-0732">Signal</keyword>
<feature type="chain" id="PRO_5046827503" description="Gram-positive cocci surface proteins LPxTG domain-containing protein" evidence="7">
    <location>
        <begin position="20"/>
        <end position="110"/>
    </location>
</feature>
<dbReference type="InterPro" id="IPR019931">
    <property type="entry name" value="LPXTG_anchor"/>
</dbReference>
<feature type="domain" description="Gram-positive cocci surface proteins LPxTG" evidence="8">
    <location>
        <begin position="74"/>
        <end position="102"/>
    </location>
</feature>
<feature type="region of interest" description="Disordered" evidence="5">
    <location>
        <begin position="40"/>
        <end position="75"/>
    </location>
</feature>
<keyword evidence="2" id="KW-0964">Secreted</keyword>
<evidence type="ECO:0000256" key="3">
    <source>
        <dbReference type="ARBA" id="ARBA00022729"/>
    </source>
</evidence>
<comment type="caution">
    <text evidence="9">The sequence shown here is derived from an EMBL/GenBank/DDBJ whole genome shotgun (WGS) entry which is preliminary data.</text>
</comment>
<accession>A0ABU8IJ59</accession>
<gene>
    <name evidence="9" type="ORF">A5880_003150</name>
</gene>
<feature type="compositionally biased region" description="Basic and acidic residues" evidence="5">
    <location>
        <begin position="55"/>
        <end position="64"/>
    </location>
</feature>
<dbReference type="RefSeq" id="WP_336577236.1">
    <property type="nucleotide sequence ID" value="NZ_NGLE02000001.1"/>
</dbReference>
<keyword evidence="4" id="KW-0572">Peptidoglycan-anchor</keyword>
<evidence type="ECO:0000256" key="1">
    <source>
        <dbReference type="ARBA" id="ARBA00022512"/>
    </source>
</evidence>
<feature type="compositionally biased region" description="Low complexity" evidence="5">
    <location>
        <begin position="45"/>
        <end position="54"/>
    </location>
</feature>
<keyword evidence="6" id="KW-0472">Membrane</keyword>
<keyword evidence="10" id="KW-1185">Reference proteome</keyword>
<protein>
    <recommendedName>
        <fullName evidence="8">Gram-positive cocci surface proteins LPxTG domain-containing protein</fullName>
    </recommendedName>
</protein>
<keyword evidence="6" id="KW-1133">Transmembrane helix</keyword>
<feature type="transmembrane region" description="Helical" evidence="6">
    <location>
        <begin position="79"/>
        <end position="101"/>
    </location>
</feature>
<dbReference type="Proteomes" id="UP000195139">
    <property type="component" value="Unassembled WGS sequence"/>
</dbReference>
<evidence type="ECO:0000313" key="10">
    <source>
        <dbReference type="Proteomes" id="UP000195139"/>
    </source>
</evidence>
<evidence type="ECO:0000256" key="5">
    <source>
        <dbReference type="SAM" id="MobiDB-lite"/>
    </source>
</evidence>
<evidence type="ECO:0000256" key="4">
    <source>
        <dbReference type="ARBA" id="ARBA00023088"/>
    </source>
</evidence>
<evidence type="ECO:0000256" key="7">
    <source>
        <dbReference type="SAM" id="SignalP"/>
    </source>
</evidence>
<evidence type="ECO:0000313" key="9">
    <source>
        <dbReference type="EMBL" id="MEI5995559.1"/>
    </source>
</evidence>
<reference evidence="9" key="1">
    <citation type="submission" date="2018-07" db="EMBL/GenBank/DDBJ databases">
        <title>The Genome Sequence of Enterococcus sp. DIV0659b.</title>
        <authorList>
            <consortium name="The Broad Institute Genomics Platform"/>
            <consortium name="The Broad Institute Genomic Center for Infectious Diseases"/>
            <person name="Earl A."/>
            <person name="Manson A."/>
            <person name="Schwartman J."/>
            <person name="Gilmore M."/>
            <person name="Abouelleil A."/>
            <person name="Cao P."/>
            <person name="Chapman S."/>
            <person name="Cusick C."/>
            <person name="Shea T."/>
            <person name="Young S."/>
            <person name="Neafsey D."/>
            <person name="Nusbaum C."/>
            <person name="Birren B."/>
        </authorList>
    </citation>
    <scope>NUCLEOTIDE SEQUENCE [LARGE SCALE GENOMIC DNA]</scope>
    <source>
        <strain evidence="9">4G2_DIV0659</strain>
    </source>
</reference>
<dbReference type="NCBIfam" id="TIGR01167">
    <property type="entry name" value="LPXTG_anchor"/>
    <property type="match status" value="1"/>
</dbReference>
<keyword evidence="1" id="KW-0134">Cell wall</keyword>
<evidence type="ECO:0000256" key="6">
    <source>
        <dbReference type="SAM" id="Phobius"/>
    </source>
</evidence>
<name>A0ABU8IJ59_9ENTE</name>
<evidence type="ECO:0000256" key="2">
    <source>
        <dbReference type="ARBA" id="ARBA00022525"/>
    </source>
</evidence>
<proteinExistence type="predicted"/>